<dbReference type="Proteomes" id="UP000243378">
    <property type="component" value="Unassembled WGS sequence"/>
</dbReference>
<feature type="region of interest" description="Disordered" evidence="1">
    <location>
        <begin position="1"/>
        <end position="31"/>
    </location>
</feature>
<dbReference type="RefSeq" id="WP_092370871.1">
    <property type="nucleotide sequence ID" value="NZ_FNBM01000009.1"/>
</dbReference>
<evidence type="ECO:0000256" key="1">
    <source>
        <dbReference type="SAM" id="MobiDB-lite"/>
    </source>
</evidence>
<reference evidence="2 3" key="1">
    <citation type="submission" date="2016-10" db="EMBL/GenBank/DDBJ databases">
        <authorList>
            <person name="de Groot N.N."/>
        </authorList>
    </citation>
    <scope>NUCLEOTIDE SEQUENCE [LARGE SCALE GENOMIC DNA]</scope>
    <source>
        <strain evidence="2 3">LMG 25475</strain>
    </source>
</reference>
<protein>
    <recommendedName>
        <fullName evidence="4">Multifunctional fatty acid oxidation complex subunit alpha</fullName>
    </recommendedName>
</protein>
<dbReference type="OrthoDB" id="7019010at2"/>
<proteinExistence type="predicted"/>
<accession>A0A1G7TAT8</accession>
<gene>
    <name evidence="2" type="ORF">SAMN05216381_3707</name>
</gene>
<evidence type="ECO:0000313" key="3">
    <source>
        <dbReference type="Proteomes" id="UP000243378"/>
    </source>
</evidence>
<evidence type="ECO:0008006" key="4">
    <source>
        <dbReference type="Google" id="ProtNLM"/>
    </source>
</evidence>
<evidence type="ECO:0000313" key="2">
    <source>
        <dbReference type="EMBL" id="SDG31749.1"/>
    </source>
</evidence>
<dbReference type="NCBIfam" id="NF045613">
    <property type="entry name" value="PA1571_fam"/>
    <property type="match status" value="1"/>
</dbReference>
<dbReference type="InterPro" id="IPR054635">
    <property type="entry name" value="PA1571-like"/>
</dbReference>
<dbReference type="AlphaFoldDB" id="A0A1G7TAT8"/>
<sequence>MSSPDQRATDQPSTETEIAHGAVIDPSGREIPITEGMIQNACSELEKELVEPPKDSAPE</sequence>
<name>A0A1G7TAT8_9GAMM</name>
<dbReference type="EMBL" id="FNBM01000009">
    <property type="protein sequence ID" value="SDG31749.1"/>
    <property type="molecule type" value="Genomic_DNA"/>
</dbReference>
<feature type="compositionally biased region" description="Polar residues" evidence="1">
    <location>
        <begin position="1"/>
        <end position="16"/>
    </location>
</feature>
<organism evidence="2 3">
    <name type="scientific">Phytopseudomonas seleniipraecipitans</name>
    <dbReference type="NCBI Taxonomy" id="640205"/>
    <lineage>
        <taxon>Bacteria</taxon>
        <taxon>Pseudomonadati</taxon>
        <taxon>Pseudomonadota</taxon>
        <taxon>Gammaproteobacteria</taxon>
        <taxon>Pseudomonadales</taxon>
        <taxon>Pseudomonadaceae</taxon>
        <taxon>Phytopseudomonas</taxon>
    </lineage>
</organism>